<sequence>MITTPEELQGALARLALDQGDSLSIEAKTFSQFSRDSLGPSLCSLANLPGGGVVLLGVDERRDNPLVGVDDPHGYAQRVTSLARKAFTPPLTVHTETIHLGRTAVVAVNVEEAAVNHKPVTWQGRAYMRQYDGDYTMSLHEQQQLLRRHERPRDDRAIVPGTSIDDLSPTAVSDFAASVRRSTPALQDAHDAEILLRMNALTRSGEATVAGLYALGTYPQQHLPHLSLTAAVDLGQDADTTRRATNRKDFTGPLPMILDGAIEWVAQNVSSTLVVSTDGRSSAEFSIPLVAVREVVANALVHRDLSEATAGRGVELRLTHKGMVLTSPGGLWGLSVDQLGTPDGKSAVNEFLYGICRHVGGQDHRVIEAMGTGILATRQALAEAGLEPPHFIDNGLRFTVRFPNHALYPHGDLEWLGTIETAGLSRTQREALLRMRSTGPMTNGDYRRLAGVDSTAARADLKDLVARGLAVQTGQRRGTRYALAPRPAPVTTREPV</sequence>
<protein>
    <submittedName>
        <fullName evidence="2">RNA-binding domain-containing protein</fullName>
    </submittedName>
</protein>
<name>A0AAU8N1I3_9ACTO</name>
<gene>
    <name evidence="2" type="ORF">ABXS69_00035</name>
</gene>
<accession>A0AAU8N1I3</accession>
<dbReference type="Gene3D" id="3.30.565.60">
    <property type="match status" value="1"/>
</dbReference>
<dbReference type="EMBL" id="CP159989">
    <property type="protein sequence ID" value="XCP82367.1"/>
    <property type="molecule type" value="Genomic_DNA"/>
</dbReference>
<dbReference type="Pfam" id="PF04326">
    <property type="entry name" value="SLFN_AlbA_2"/>
    <property type="match status" value="1"/>
</dbReference>
<dbReference type="Gene3D" id="1.10.10.10">
    <property type="entry name" value="Winged helix-like DNA-binding domain superfamily/Winged helix DNA-binding domain"/>
    <property type="match status" value="1"/>
</dbReference>
<proteinExistence type="predicted"/>
<evidence type="ECO:0000259" key="1">
    <source>
        <dbReference type="Pfam" id="PF04326"/>
    </source>
</evidence>
<evidence type="ECO:0000313" key="2">
    <source>
        <dbReference type="EMBL" id="XCP82367.1"/>
    </source>
</evidence>
<reference evidence="2" key="1">
    <citation type="submission" date="2024-05" db="EMBL/GenBank/DDBJ databases">
        <title>Draft genome assemblies of 36 bacteria isolated from hibernating arctic ground squirrels.</title>
        <authorList>
            <person name="McKee H."/>
            <person name="Mullen L."/>
            <person name="Drown D.M."/>
            <person name="Duddleston K.N."/>
        </authorList>
    </citation>
    <scope>NUCLEOTIDE SEQUENCE</scope>
    <source>
        <strain evidence="2">AR004</strain>
    </source>
</reference>
<dbReference type="InterPro" id="IPR038475">
    <property type="entry name" value="RecG_C_sf"/>
</dbReference>
<dbReference type="InterPro" id="IPR038461">
    <property type="entry name" value="Schlafen_AlbA_2_dom_sf"/>
</dbReference>
<dbReference type="RefSeq" id="WP_366180611.1">
    <property type="nucleotide sequence ID" value="NZ_CP159989.1"/>
</dbReference>
<dbReference type="Pfam" id="PF13749">
    <property type="entry name" value="HATPase_c_4"/>
    <property type="match status" value="1"/>
</dbReference>
<dbReference type="AlphaFoldDB" id="A0AAU8N1I3"/>
<dbReference type="Gene3D" id="3.30.950.30">
    <property type="entry name" value="Schlafen, AAA domain"/>
    <property type="match status" value="1"/>
</dbReference>
<dbReference type="InterPro" id="IPR036390">
    <property type="entry name" value="WH_DNA-bd_sf"/>
</dbReference>
<dbReference type="PANTHER" id="PTHR30595">
    <property type="entry name" value="GLPR-RELATED TRANSCRIPTIONAL REPRESSOR"/>
    <property type="match status" value="1"/>
</dbReference>
<dbReference type="SUPFAM" id="SSF46785">
    <property type="entry name" value="Winged helix' DNA-binding domain"/>
    <property type="match status" value="1"/>
</dbReference>
<organism evidence="2">
    <name type="scientific">Actinomyces timonensis</name>
    <dbReference type="NCBI Taxonomy" id="1288391"/>
    <lineage>
        <taxon>Bacteria</taxon>
        <taxon>Bacillati</taxon>
        <taxon>Actinomycetota</taxon>
        <taxon>Actinomycetes</taxon>
        <taxon>Actinomycetales</taxon>
        <taxon>Actinomycetaceae</taxon>
        <taxon>Actinomyces</taxon>
    </lineage>
</organism>
<dbReference type="InterPro" id="IPR007421">
    <property type="entry name" value="Schlafen_AlbA_2_dom"/>
</dbReference>
<dbReference type="PANTHER" id="PTHR30595:SF6">
    <property type="entry name" value="SCHLAFEN ALBA-2 DOMAIN-CONTAINING PROTEIN"/>
    <property type="match status" value="1"/>
</dbReference>
<feature type="domain" description="Schlafen AlbA-2" evidence="1">
    <location>
        <begin position="22"/>
        <end position="137"/>
    </location>
</feature>
<dbReference type="InterPro" id="IPR036388">
    <property type="entry name" value="WH-like_DNA-bd_sf"/>
</dbReference>